<dbReference type="PANTHER" id="PTHR43798:SF33">
    <property type="entry name" value="HYDROLASE, PUTATIVE (AFU_ORTHOLOGUE AFUA_2G14860)-RELATED"/>
    <property type="match status" value="1"/>
</dbReference>
<dbReference type="PRINTS" id="PR00412">
    <property type="entry name" value="EPOXHYDRLASE"/>
</dbReference>
<dbReference type="PANTHER" id="PTHR43798">
    <property type="entry name" value="MONOACYLGLYCEROL LIPASE"/>
    <property type="match status" value="1"/>
</dbReference>
<dbReference type="PRINTS" id="PR00111">
    <property type="entry name" value="ABHYDROLASE"/>
</dbReference>
<keyword evidence="2" id="KW-0378">Hydrolase</keyword>
<organism evidence="2 3">
    <name type="scientific">Alkalilimnicola ehrlichii</name>
    <dbReference type="NCBI Taxonomy" id="351052"/>
    <lineage>
        <taxon>Bacteria</taxon>
        <taxon>Pseudomonadati</taxon>
        <taxon>Pseudomonadota</taxon>
        <taxon>Gammaproteobacteria</taxon>
        <taxon>Chromatiales</taxon>
        <taxon>Ectothiorhodospiraceae</taxon>
        <taxon>Alkalilimnicola</taxon>
    </lineage>
</organism>
<accession>A0A3E0X0Z1</accession>
<feature type="domain" description="AB hydrolase-1" evidence="1">
    <location>
        <begin position="31"/>
        <end position="278"/>
    </location>
</feature>
<dbReference type="GO" id="GO:0016787">
    <property type="term" value="F:hydrolase activity"/>
    <property type="evidence" value="ECO:0007669"/>
    <property type="project" value="UniProtKB-KW"/>
</dbReference>
<dbReference type="InterPro" id="IPR000639">
    <property type="entry name" value="Epox_hydrolase-like"/>
</dbReference>
<proteinExistence type="predicted"/>
<dbReference type="Pfam" id="PF00561">
    <property type="entry name" value="Abhydrolase_1"/>
    <property type="match status" value="1"/>
</dbReference>
<sequence>MTLKPHEPSSHYFTSQRLRLHYVEWGNPEKPPLILVHGGRDHCRNWDWVAHALREDWRIIAPDLRGHGDSEWTTDGHYGMTGYIYDLAQLIEQRDLAPVTLVGHSLGGNIVLRYSGIYPERVQRIVSMEGLGPSPKLLAERARISTAERLREWVTEQDRIATRTPRNYPSIEAACQRMQAANPHLSREQAAHLTYHGLRRAASGHYRWKFDPYVHSWPPVDLKPEEVQSLWARISCPALLVYGAQSWASNPAKDGRARHFPNAQVALLPHAGHWMHHDSFHDYMVILRDFLSSAAAIEEAPPNPQ</sequence>
<dbReference type="EMBL" id="NFZW01000004">
    <property type="protein sequence ID" value="RFA38335.1"/>
    <property type="molecule type" value="Genomic_DNA"/>
</dbReference>
<dbReference type="InterPro" id="IPR050266">
    <property type="entry name" value="AB_hydrolase_sf"/>
</dbReference>
<name>A0A3E0X0Z1_9GAMM</name>
<dbReference type="Gene3D" id="3.40.50.1820">
    <property type="entry name" value="alpha/beta hydrolase"/>
    <property type="match status" value="1"/>
</dbReference>
<dbReference type="GO" id="GO:0016020">
    <property type="term" value="C:membrane"/>
    <property type="evidence" value="ECO:0007669"/>
    <property type="project" value="TreeGrafter"/>
</dbReference>
<dbReference type="AlphaFoldDB" id="A0A3E0X0Z1"/>
<evidence type="ECO:0000259" key="1">
    <source>
        <dbReference type="Pfam" id="PF00561"/>
    </source>
</evidence>
<reference evidence="3" key="1">
    <citation type="submission" date="2017-05" db="EMBL/GenBank/DDBJ databases">
        <authorList>
            <person name="Sharma S."/>
            <person name="Sidhu C."/>
            <person name="Pinnaka A.K."/>
        </authorList>
    </citation>
    <scope>NUCLEOTIDE SEQUENCE [LARGE SCALE GENOMIC DNA]</scope>
    <source>
        <strain evidence="3">AK93</strain>
    </source>
</reference>
<dbReference type="SUPFAM" id="SSF53474">
    <property type="entry name" value="alpha/beta-Hydrolases"/>
    <property type="match status" value="1"/>
</dbReference>
<evidence type="ECO:0000313" key="3">
    <source>
        <dbReference type="Proteomes" id="UP000256763"/>
    </source>
</evidence>
<comment type="caution">
    <text evidence="2">The sequence shown here is derived from an EMBL/GenBank/DDBJ whole genome shotgun (WGS) entry which is preliminary data.</text>
</comment>
<dbReference type="Proteomes" id="UP000256763">
    <property type="component" value="Unassembled WGS sequence"/>
</dbReference>
<dbReference type="InterPro" id="IPR000073">
    <property type="entry name" value="AB_hydrolase_1"/>
</dbReference>
<keyword evidence="3" id="KW-1185">Reference proteome</keyword>
<protein>
    <submittedName>
        <fullName evidence="2">Alpha/beta hydrolase</fullName>
    </submittedName>
</protein>
<gene>
    <name evidence="2" type="ORF">CAL65_05785</name>
</gene>
<dbReference type="RefSeq" id="WP_116301193.1">
    <property type="nucleotide sequence ID" value="NZ_NFZV01000003.1"/>
</dbReference>
<dbReference type="InterPro" id="IPR029058">
    <property type="entry name" value="AB_hydrolase_fold"/>
</dbReference>
<dbReference type="OrthoDB" id="149912at2"/>
<evidence type="ECO:0000313" key="2">
    <source>
        <dbReference type="EMBL" id="RFA38335.1"/>
    </source>
</evidence>